<proteinExistence type="predicted"/>
<dbReference type="InterPro" id="IPR010512">
    <property type="entry name" value="DUF1091"/>
</dbReference>
<keyword evidence="1" id="KW-0732">Signal</keyword>
<feature type="signal peptide" evidence="1">
    <location>
        <begin position="1"/>
        <end position="20"/>
    </location>
</feature>
<evidence type="ECO:0000313" key="3">
    <source>
        <dbReference type="Proteomes" id="UP000801492"/>
    </source>
</evidence>
<dbReference type="Pfam" id="PF06477">
    <property type="entry name" value="DUF1091"/>
    <property type="match status" value="1"/>
</dbReference>
<dbReference type="PANTHER" id="PTHR20898:SF0">
    <property type="entry name" value="DAEDALUS ON 3-RELATED"/>
    <property type="match status" value="1"/>
</dbReference>
<dbReference type="PANTHER" id="PTHR20898">
    <property type="entry name" value="DAEDALUS ON 3-RELATED-RELATED"/>
    <property type="match status" value="1"/>
</dbReference>
<feature type="chain" id="PRO_5035442533" evidence="1">
    <location>
        <begin position="21"/>
        <end position="199"/>
    </location>
</feature>
<accession>A0A8K0CJC9</accession>
<dbReference type="Proteomes" id="UP000801492">
    <property type="component" value="Unassembled WGS sequence"/>
</dbReference>
<dbReference type="EMBL" id="VTPC01078501">
    <property type="protein sequence ID" value="KAF2888290.1"/>
    <property type="molecule type" value="Genomic_DNA"/>
</dbReference>
<evidence type="ECO:0000313" key="2">
    <source>
        <dbReference type="EMBL" id="KAF2888290.1"/>
    </source>
</evidence>
<organism evidence="2 3">
    <name type="scientific">Ignelater luminosus</name>
    <name type="common">Cucubano</name>
    <name type="synonym">Pyrophorus luminosus</name>
    <dbReference type="NCBI Taxonomy" id="2038154"/>
    <lineage>
        <taxon>Eukaryota</taxon>
        <taxon>Metazoa</taxon>
        <taxon>Ecdysozoa</taxon>
        <taxon>Arthropoda</taxon>
        <taxon>Hexapoda</taxon>
        <taxon>Insecta</taxon>
        <taxon>Pterygota</taxon>
        <taxon>Neoptera</taxon>
        <taxon>Endopterygota</taxon>
        <taxon>Coleoptera</taxon>
        <taxon>Polyphaga</taxon>
        <taxon>Elateriformia</taxon>
        <taxon>Elateroidea</taxon>
        <taxon>Elateridae</taxon>
        <taxon>Agrypninae</taxon>
        <taxon>Pyrophorini</taxon>
        <taxon>Ignelater</taxon>
    </lineage>
</organism>
<name>A0A8K0CJC9_IGNLU</name>
<protein>
    <submittedName>
        <fullName evidence="2">Uncharacterized protein</fullName>
    </submittedName>
</protein>
<reference evidence="2" key="1">
    <citation type="submission" date="2019-08" db="EMBL/GenBank/DDBJ databases">
        <title>The genome of the North American firefly Photinus pyralis.</title>
        <authorList>
            <consortium name="Photinus pyralis genome working group"/>
            <person name="Fallon T.R."/>
            <person name="Sander Lower S.E."/>
            <person name="Weng J.-K."/>
        </authorList>
    </citation>
    <scope>NUCLEOTIDE SEQUENCE</scope>
    <source>
        <strain evidence="2">TRF0915ILg1</strain>
        <tissue evidence="2">Whole body</tissue>
    </source>
</reference>
<comment type="caution">
    <text evidence="2">The sequence shown here is derived from an EMBL/GenBank/DDBJ whole genome shotgun (WGS) entry which is preliminary data.</text>
</comment>
<dbReference type="OrthoDB" id="8040949at2759"/>
<dbReference type="AlphaFoldDB" id="A0A8K0CJC9"/>
<sequence>MMVLLKYIIVILAGLAIGEALSQTRNHTKTDVNPINLLDKFHQNDYKLEFERIEMVYVKKQYIKRFDFVTFKYNRTTAVINATCEPRIDLGYEHDLVLQTYKLASNEYRLFPIRFQVNFCEAFNKNVIGLQGFKRCGNFTGCPLSKNKAMTVCNWSPDASRFPPHIPNGRYMIEAQGLFRTTELFVARLYATVYRPIVV</sequence>
<evidence type="ECO:0000256" key="1">
    <source>
        <dbReference type="SAM" id="SignalP"/>
    </source>
</evidence>
<gene>
    <name evidence="2" type="ORF">ILUMI_17883</name>
</gene>
<keyword evidence="3" id="KW-1185">Reference proteome</keyword>